<evidence type="ECO:0000313" key="12">
    <source>
        <dbReference type="Proteomes" id="UP001526426"/>
    </source>
</evidence>
<keyword evidence="3" id="KW-0328">Glycosyltransferase</keyword>
<dbReference type="Pfam" id="PF03734">
    <property type="entry name" value="YkuD"/>
    <property type="match status" value="1"/>
</dbReference>
<dbReference type="SUPFAM" id="SSF141523">
    <property type="entry name" value="L,D-transpeptidase catalytic domain-like"/>
    <property type="match status" value="1"/>
</dbReference>
<protein>
    <submittedName>
        <fullName evidence="11">L,D-transpeptidase</fullName>
    </submittedName>
</protein>
<comment type="similarity">
    <text evidence="2">Belongs to the YkuD family.</text>
</comment>
<keyword evidence="12" id="KW-1185">Reference proteome</keyword>
<name>A0ABT3L0H7_9CYAN</name>
<dbReference type="PROSITE" id="PS52029">
    <property type="entry name" value="LD_TPASE"/>
    <property type="match status" value="1"/>
</dbReference>
<dbReference type="InterPro" id="IPR005490">
    <property type="entry name" value="LD_TPept_cat_dom"/>
</dbReference>
<dbReference type="RefSeq" id="WP_265262669.1">
    <property type="nucleotide sequence ID" value="NZ_JAIHOM010000005.1"/>
</dbReference>
<dbReference type="CDD" id="cd16913">
    <property type="entry name" value="YkuD_like"/>
    <property type="match status" value="1"/>
</dbReference>
<reference evidence="11 12" key="1">
    <citation type="submission" date="2021-08" db="EMBL/GenBank/DDBJ databases">
        <title>Draft genome sequence of Spirulina subsalsa with high tolerance to salinity and hype-accumulation of phycocyanin.</title>
        <authorList>
            <person name="Pei H."/>
            <person name="Jiang L."/>
        </authorList>
    </citation>
    <scope>NUCLEOTIDE SEQUENCE [LARGE SCALE GENOMIC DNA]</scope>
    <source>
        <strain evidence="11 12">FACHB-351</strain>
    </source>
</reference>
<accession>A0ABT3L0H7</accession>
<evidence type="ECO:0000256" key="1">
    <source>
        <dbReference type="ARBA" id="ARBA00004752"/>
    </source>
</evidence>
<evidence type="ECO:0000256" key="3">
    <source>
        <dbReference type="ARBA" id="ARBA00022676"/>
    </source>
</evidence>
<proteinExistence type="inferred from homology"/>
<keyword evidence="4" id="KW-0808">Transferase</keyword>
<evidence type="ECO:0000256" key="9">
    <source>
        <dbReference type="PROSITE-ProRule" id="PRU01373"/>
    </source>
</evidence>
<dbReference type="Gene3D" id="2.40.440.10">
    <property type="entry name" value="L,D-transpeptidase catalytic domain-like"/>
    <property type="match status" value="1"/>
</dbReference>
<evidence type="ECO:0000256" key="6">
    <source>
        <dbReference type="ARBA" id="ARBA00022960"/>
    </source>
</evidence>
<evidence type="ECO:0000256" key="4">
    <source>
        <dbReference type="ARBA" id="ARBA00022679"/>
    </source>
</evidence>
<keyword evidence="6 9" id="KW-0133">Cell shape</keyword>
<evidence type="ECO:0000256" key="8">
    <source>
        <dbReference type="ARBA" id="ARBA00023316"/>
    </source>
</evidence>
<dbReference type="InterPro" id="IPR050979">
    <property type="entry name" value="LD-transpeptidase"/>
</dbReference>
<feature type="active site" description="Nucleophile" evidence="9">
    <location>
        <position position="178"/>
    </location>
</feature>
<comment type="caution">
    <text evidence="11">The sequence shown here is derived from an EMBL/GenBank/DDBJ whole genome shotgun (WGS) entry which is preliminary data.</text>
</comment>
<organism evidence="11 12">
    <name type="scientific">Spirulina subsalsa FACHB-351</name>
    <dbReference type="NCBI Taxonomy" id="234711"/>
    <lineage>
        <taxon>Bacteria</taxon>
        <taxon>Bacillati</taxon>
        <taxon>Cyanobacteriota</taxon>
        <taxon>Cyanophyceae</taxon>
        <taxon>Spirulinales</taxon>
        <taxon>Spirulinaceae</taxon>
        <taxon>Spirulina</taxon>
    </lineage>
</organism>
<gene>
    <name evidence="11" type="ORF">K4A83_01795</name>
</gene>
<evidence type="ECO:0000256" key="2">
    <source>
        <dbReference type="ARBA" id="ARBA00005992"/>
    </source>
</evidence>
<evidence type="ECO:0000256" key="7">
    <source>
        <dbReference type="ARBA" id="ARBA00022984"/>
    </source>
</evidence>
<dbReference type="PANTHER" id="PTHR30582:SF24">
    <property type="entry name" value="L,D-TRANSPEPTIDASE ERFK_SRFK-RELATED"/>
    <property type="match status" value="1"/>
</dbReference>
<dbReference type="PANTHER" id="PTHR30582">
    <property type="entry name" value="L,D-TRANSPEPTIDASE"/>
    <property type="match status" value="1"/>
</dbReference>
<keyword evidence="8 9" id="KW-0961">Cell wall biogenesis/degradation</keyword>
<sequence length="202" mass="22406">MWTVFDFKTYQLAPVQTLASRLIGRCLTGAILCVLFGQGGMAAASTPSPMGVLSEMLPFDVPTLGESSRFLPHEIPGRLVLRLRDRRVYYYLGDELVVSYPVAIGRQGWETPKGQFEVQQKVVNPVWEHPFTRERVPPGPDNPLGSHWIGFWTDGENAIGFHGTPQEELIGQAVSHGCVRMRNSDIAALFEKVKVGTVVIVE</sequence>
<comment type="pathway">
    <text evidence="1 9">Cell wall biogenesis; peptidoglycan biosynthesis.</text>
</comment>
<dbReference type="Proteomes" id="UP001526426">
    <property type="component" value="Unassembled WGS sequence"/>
</dbReference>
<feature type="domain" description="L,D-TPase catalytic" evidence="10">
    <location>
        <begin position="77"/>
        <end position="202"/>
    </location>
</feature>
<keyword evidence="7 9" id="KW-0573">Peptidoglycan synthesis</keyword>
<feature type="active site" description="Proton donor/acceptor" evidence="9">
    <location>
        <position position="162"/>
    </location>
</feature>
<evidence type="ECO:0000259" key="10">
    <source>
        <dbReference type="PROSITE" id="PS52029"/>
    </source>
</evidence>
<keyword evidence="5" id="KW-0378">Hydrolase</keyword>
<evidence type="ECO:0000256" key="5">
    <source>
        <dbReference type="ARBA" id="ARBA00022801"/>
    </source>
</evidence>
<dbReference type="InterPro" id="IPR038063">
    <property type="entry name" value="Transpep_catalytic_dom"/>
</dbReference>
<dbReference type="EMBL" id="JAIHOM010000005">
    <property type="protein sequence ID" value="MCW6035008.1"/>
    <property type="molecule type" value="Genomic_DNA"/>
</dbReference>
<evidence type="ECO:0000313" key="11">
    <source>
        <dbReference type="EMBL" id="MCW6035008.1"/>
    </source>
</evidence>